<keyword evidence="1" id="KW-1133">Transmembrane helix</keyword>
<proteinExistence type="predicted"/>
<gene>
    <name evidence="2" type="ORF">HDF17_001918</name>
</gene>
<feature type="transmembrane region" description="Helical" evidence="1">
    <location>
        <begin position="172"/>
        <end position="192"/>
    </location>
</feature>
<keyword evidence="3" id="KW-1185">Reference proteome</keyword>
<dbReference type="Proteomes" id="UP000589520">
    <property type="component" value="Unassembled WGS sequence"/>
</dbReference>
<keyword evidence="1" id="KW-0812">Transmembrane</keyword>
<organism evidence="2 3">
    <name type="scientific">Granulicella arctica</name>
    <dbReference type="NCBI Taxonomy" id="940613"/>
    <lineage>
        <taxon>Bacteria</taxon>
        <taxon>Pseudomonadati</taxon>
        <taxon>Acidobacteriota</taxon>
        <taxon>Terriglobia</taxon>
        <taxon>Terriglobales</taxon>
        <taxon>Acidobacteriaceae</taxon>
        <taxon>Granulicella</taxon>
    </lineage>
</organism>
<protein>
    <submittedName>
        <fullName evidence="2">Uncharacterized protein</fullName>
    </submittedName>
</protein>
<accession>A0A7Y9PGQ9</accession>
<evidence type="ECO:0000256" key="1">
    <source>
        <dbReference type="SAM" id="Phobius"/>
    </source>
</evidence>
<reference evidence="2 3" key="1">
    <citation type="submission" date="2020-07" db="EMBL/GenBank/DDBJ databases">
        <title>Genomic Encyclopedia of Type Strains, Phase IV (KMG-V): Genome sequencing to study the core and pangenomes of soil and plant-associated prokaryotes.</title>
        <authorList>
            <person name="Whitman W."/>
        </authorList>
    </citation>
    <scope>NUCLEOTIDE SEQUENCE [LARGE SCALE GENOMIC DNA]</scope>
    <source>
        <strain evidence="2 3">X4EP2</strain>
    </source>
</reference>
<evidence type="ECO:0000313" key="2">
    <source>
        <dbReference type="EMBL" id="NYF79598.1"/>
    </source>
</evidence>
<dbReference type="AlphaFoldDB" id="A0A7Y9PGQ9"/>
<sequence length="456" mass="51431">MPTMVPAPQQFELDSDASWELLLRVVNSNELKRSLRLRELLLYLGKRSLKSNIPSIREQEIGSSVFGRPEDYDTGIDNIVRVNVSELRKRLAHYFQDEGAAESIIIEIPRGGYFLVFLCRSVEIGSKGQEHDCTAELVTNVHVPDPQMRIEQEIVSASLQGDVVPQIAGRGLPWILGTALILAMSAFIFMVWQNHTLRLQLQPWHADSNRAAFWSQFFASGQEVDIVTADTSYAIAEDLLQRPISLDDYLDYKYKSDVSLPDITAQTRDALHLVLDRNTGSVGDFEAAERIMQLDAYFPLLKLASARSYTAQSIKDNNVILIGGRASNPWEELYRDRMNFSVEYDPLLHRSYVLNRSPSEGEQHIYEIVQNPDRAYSVVAFVPNFSNHRYALIIAGTDSQGTRAAGEFITSSEGLAAIRQRLPADRYPYFEVLLSSSRLEGTTLHTVIQTSRGYAH</sequence>
<dbReference type="EMBL" id="JACCCW010000002">
    <property type="protein sequence ID" value="NYF79598.1"/>
    <property type="molecule type" value="Genomic_DNA"/>
</dbReference>
<dbReference type="RefSeq" id="WP_179490367.1">
    <property type="nucleotide sequence ID" value="NZ_JACCCW010000002.1"/>
</dbReference>
<keyword evidence="1" id="KW-0472">Membrane</keyword>
<comment type="caution">
    <text evidence="2">The sequence shown here is derived from an EMBL/GenBank/DDBJ whole genome shotgun (WGS) entry which is preliminary data.</text>
</comment>
<name>A0A7Y9PGQ9_9BACT</name>
<evidence type="ECO:0000313" key="3">
    <source>
        <dbReference type="Proteomes" id="UP000589520"/>
    </source>
</evidence>